<dbReference type="GO" id="GO:0047389">
    <property type="term" value="F:glycerophosphocholine phosphodiesterase activity"/>
    <property type="evidence" value="ECO:0007669"/>
    <property type="project" value="TreeGrafter"/>
</dbReference>
<dbReference type="PANTHER" id="PTHR22958:SF1">
    <property type="entry name" value="GLYCEROPHOSPHOCHOLINE PHOSPHODIESTERASE GPCPD1"/>
    <property type="match status" value="1"/>
</dbReference>
<feature type="region of interest" description="Disordered" evidence="2">
    <location>
        <begin position="497"/>
        <end position="538"/>
    </location>
</feature>
<dbReference type="OrthoDB" id="1058301at2759"/>
<keyword evidence="6" id="KW-1185">Reference proteome</keyword>
<dbReference type="PANTHER" id="PTHR22958">
    <property type="entry name" value="GLYCEROPHOSPHORYL DIESTER PHOSPHODIESTERASE"/>
    <property type="match status" value="1"/>
</dbReference>
<protein>
    <submittedName>
        <fullName evidence="7">GP-PDE domain-containing protein</fullName>
    </submittedName>
</protein>
<evidence type="ECO:0000313" key="7">
    <source>
        <dbReference type="WBParaSite" id="DME_0000534501-mRNA-1"/>
    </source>
</evidence>
<gene>
    <name evidence="4" type="ORF">DME_LOCUS9144</name>
</gene>
<evidence type="ECO:0000313" key="6">
    <source>
        <dbReference type="Proteomes" id="UP000274756"/>
    </source>
</evidence>
<organism evidence="5 7">
    <name type="scientific">Dracunculus medinensis</name>
    <name type="common">Guinea worm</name>
    <dbReference type="NCBI Taxonomy" id="318479"/>
    <lineage>
        <taxon>Eukaryota</taxon>
        <taxon>Metazoa</taxon>
        <taxon>Ecdysozoa</taxon>
        <taxon>Nematoda</taxon>
        <taxon>Chromadorea</taxon>
        <taxon>Rhabditida</taxon>
        <taxon>Spirurina</taxon>
        <taxon>Dracunculoidea</taxon>
        <taxon>Dracunculidae</taxon>
        <taxon>Dracunculus</taxon>
    </lineage>
</organism>
<dbReference type="PROSITE" id="PS51704">
    <property type="entry name" value="GP_PDE"/>
    <property type="match status" value="1"/>
</dbReference>
<dbReference type="Proteomes" id="UP000274756">
    <property type="component" value="Unassembled WGS sequence"/>
</dbReference>
<proteinExistence type="predicted"/>
<dbReference type="InterPro" id="IPR017946">
    <property type="entry name" value="PLC-like_Pdiesterase_TIM-brl"/>
</dbReference>
<evidence type="ECO:0000313" key="4">
    <source>
        <dbReference type="EMBL" id="VDN59171.1"/>
    </source>
</evidence>
<reference evidence="7" key="1">
    <citation type="submission" date="2017-02" db="UniProtKB">
        <authorList>
            <consortium name="WormBaseParasite"/>
        </authorList>
    </citation>
    <scope>IDENTIFICATION</scope>
</reference>
<dbReference type="GO" id="GO:0046475">
    <property type="term" value="P:glycerophospholipid catabolic process"/>
    <property type="evidence" value="ECO:0007669"/>
    <property type="project" value="TreeGrafter"/>
</dbReference>
<dbReference type="InterPro" id="IPR057506">
    <property type="entry name" value="C2_GPCPD1"/>
</dbReference>
<dbReference type="AlphaFoldDB" id="A0A0N4UDE0"/>
<evidence type="ECO:0000256" key="1">
    <source>
        <dbReference type="ARBA" id="ARBA00022801"/>
    </source>
</evidence>
<dbReference type="Gene3D" id="3.20.20.190">
    <property type="entry name" value="Phosphatidylinositol (PI) phosphodiesterase"/>
    <property type="match status" value="1"/>
</dbReference>
<dbReference type="WBParaSite" id="DME_0000534501-mRNA-1">
    <property type="protein sequence ID" value="DME_0000534501-mRNA-1"/>
    <property type="gene ID" value="DME_0000534501"/>
</dbReference>
<feature type="domain" description="GP-PDE" evidence="3">
    <location>
        <begin position="131"/>
        <end position="479"/>
    </location>
</feature>
<dbReference type="Proteomes" id="UP000038040">
    <property type="component" value="Unplaced"/>
</dbReference>
<dbReference type="Pfam" id="PF03009">
    <property type="entry name" value="GDPD"/>
    <property type="match status" value="1"/>
</dbReference>
<accession>A0A0N4UDE0</accession>
<evidence type="ECO:0000259" key="3">
    <source>
        <dbReference type="PROSITE" id="PS51704"/>
    </source>
</evidence>
<dbReference type="Pfam" id="PF25329">
    <property type="entry name" value="C2_GDE1"/>
    <property type="match status" value="1"/>
</dbReference>
<keyword evidence="1" id="KW-0378">Hydrolase</keyword>
<name>A0A0N4UDE0_DRAME</name>
<evidence type="ECO:0000313" key="5">
    <source>
        <dbReference type="Proteomes" id="UP000038040"/>
    </source>
</evidence>
<dbReference type="SUPFAM" id="SSF51695">
    <property type="entry name" value="PLC-like phosphodiesterases"/>
    <property type="match status" value="1"/>
</dbReference>
<dbReference type="InterPro" id="IPR030395">
    <property type="entry name" value="GP_PDE_dom"/>
</dbReference>
<evidence type="ECO:0000256" key="2">
    <source>
        <dbReference type="SAM" id="MobiDB-lite"/>
    </source>
</evidence>
<feature type="compositionally biased region" description="Low complexity" evidence="2">
    <location>
        <begin position="499"/>
        <end position="528"/>
    </location>
</feature>
<dbReference type="STRING" id="318479.A0A0N4UDE0"/>
<sequence length="538" mass="61162">MHPATIHFQILSSDEPLFHEQSLFGEEFKVGRDYFVFRTRSVAVAYLGFRLELFLNDCDNLNSLKRFAVAYAMPNAFPGDYGVASVNMMSKHDRPIGLLRVDYLFMNPLLKDVQLSMAVRTFSRHWKKRQALEVGHRGMGNSYTKMAAGRENTISSLNSAASKGADYVEFDVQLSKDKIAVIFHDFHVLVTVAKRDLPVFQANDSANDLSSNFHEMAVKDLKLKQLQLLRVSFHLFCLIIFIIYIEKFCSNSNSSDHFHLFPFQLEHRNVSLILCRNDSLPKGSLRLTAEADEAAENHPFPTLVEALQRVDPSVGFNIEIKYPMMQRNGEHECENYFKHNEYIDIILSDVFKYAGDRRILFSSFDPDICALINAKQQQYPVLFLCLGLTTRYEPFVDLRASSSNSAVNFAASLGILGVNFNSEDLLRDPSPIERARHFGLVSFVWGDDLNCKERIDYFKKVLLVDGVIYDRIGEICGERRNVFLIEREAKTSLFKQGVSPTSLDDTPSSPTISEKSVSSYSSTVSSISPYRENGYLNK</sequence>
<reference evidence="4 6" key="2">
    <citation type="submission" date="2018-11" db="EMBL/GenBank/DDBJ databases">
        <authorList>
            <consortium name="Pathogen Informatics"/>
        </authorList>
    </citation>
    <scope>NUCLEOTIDE SEQUENCE [LARGE SCALE GENOMIC DNA]</scope>
</reference>
<dbReference type="EMBL" id="UYYG01001177">
    <property type="protein sequence ID" value="VDN59171.1"/>
    <property type="molecule type" value="Genomic_DNA"/>
</dbReference>
<dbReference type="InterPro" id="IPR051578">
    <property type="entry name" value="GDPD"/>
</dbReference>